<name>A0A857KQD1_9ACTN</name>
<protein>
    <submittedName>
        <fullName evidence="1">Uncharacterized protein</fullName>
    </submittedName>
</protein>
<gene>
    <name evidence="1" type="ORF">GII30_22245</name>
</gene>
<sequence length="548" mass="58817">MYRLGKRAFGLALCGLAALLVAGVVPAHAAPGSAHIEAGPPADPACQPLFFGTTGVLGVGDEPPPLSAVTGQGTWGAPAPAALKLPSRVLLKDARHAVSETYSFALREGRLFARRSTHGIPDQGSTWREVNLPECLDGKLTGISADRNLLLAVGPGRQVYSHSMPDGDLNPGRWTWRWGPYFWMGSGARLPADLNGFATSDLSTPDTFTDGAGRRHEPIGVATLFLLRDQGRRITYLDPWLPTDGSREVCLPDAGTSQLAGMDATGSTLIVAARSGAIFTRMYDFDLTGANAVFGKYTWETGLPADSAAWQLPIPDWKRQPTPPGEFTDRVTIVSTGPDAGDRELRVEGRAGGVTGVWVKQIDAAQWRFVETGAALTGQSLPVATTPIDRKPRRYLGAMGGARAEIAAFDWACTPTRVQVRIGKGAELTLLLHAYDGMRQAPRARGLNDEPREYNAALEVPESTWDELDHADPRVRAWVRANLTGRFTVSPVSATATRLRFLGPCWELTLDGKPPRADVLSQVDVGQLAGRLSQIVNDGRDPGECFAG</sequence>
<organism evidence="1">
    <name type="scientific">Gordonia amarae</name>
    <dbReference type="NCBI Taxonomy" id="36821"/>
    <lineage>
        <taxon>Bacteria</taxon>
        <taxon>Bacillati</taxon>
        <taxon>Actinomycetota</taxon>
        <taxon>Actinomycetes</taxon>
        <taxon>Mycobacteriales</taxon>
        <taxon>Gordoniaceae</taxon>
        <taxon>Gordonia</taxon>
    </lineage>
</organism>
<proteinExistence type="predicted"/>
<evidence type="ECO:0000313" key="1">
    <source>
        <dbReference type="EMBL" id="QHN41517.1"/>
    </source>
</evidence>
<dbReference type="AlphaFoldDB" id="A0A857KQD1"/>
<dbReference type="EMBL" id="CP045810">
    <property type="protein sequence ID" value="QHN41517.1"/>
    <property type="molecule type" value="Genomic_DNA"/>
</dbReference>
<dbReference type="RefSeq" id="WP_005183883.1">
    <property type="nucleotide sequence ID" value="NZ_CP045804.1"/>
</dbReference>
<accession>A0A857KQD1</accession>
<reference evidence="1" key="1">
    <citation type="journal article" date="2021" name="Nat. Microbiol.">
        <title>Cocultivation of an ultrasmall environmental parasitic bacterium with lytic ability against bacteria associated with wastewater foams.</title>
        <authorList>
            <person name="Batinovic S."/>
            <person name="Rose J.J.A."/>
            <person name="Ratcliffe J."/>
            <person name="Seviour R.J."/>
            <person name="Petrovski S."/>
        </authorList>
    </citation>
    <scope>NUCLEOTIDE SEQUENCE</scope>
    <source>
        <strain evidence="1">CON44</strain>
    </source>
</reference>